<dbReference type="RefSeq" id="WP_110264152.1">
    <property type="nucleotide sequence ID" value="NZ_CAWNXA010000002.1"/>
</dbReference>
<evidence type="ECO:0000313" key="2">
    <source>
        <dbReference type="Proteomes" id="UP000248330"/>
    </source>
</evidence>
<dbReference type="Proteomes" id="UP000248330">
    <property type="component" value="Unassembled WGS sequence"/>
</dbReference>
<dbReference type="Pfam" id="PF02515">
    <property type="entry name" value="CoA_transf_3"/>
    <property type="match status" value="1"/>
</dbReference>
<dbReference type="PANTHER" id="PTHR48228:SF5">
    <property type="entry name" value="ALPHA-METHYLACYL-COA RACEMASE"/>
    <property type="match status" value="1"/>
</dbReference>
<dbReference type="GO" id="GO:0016740">
    <property type="term" value="F:transferase activity"/>
    <property type="evidence" value="ECO:0007669"/>
    <property type="project" value="UniProtKB-KW"/>
</dbReference>
<evidence type="ECO:0000313" key="1">
    <source>
        <dbReference type="EMBL" id="PXV70495.1"/>
    </source>
</evidence>
<dbReference type="InterPro" id="IPR003673">
    <property type="entry name" value="CoA-Trfase_fam_III"/>
</dbReference>
<keyword evidence="2" id="KW-1185">Reference proteome</keyword>
<comment type="caution">
    <text evidence="1">The sequence shown here is derived from an EMBL/GenBank/DDBJ whole genome shotgun (WGS) entry which is preliminary data.</text>
</comment>
<dbReference type="InterPro" id="IPR023606">
    <property type="entry name" value="CoA-Trfase_III_dom_1_sf"/>
</dbReference>
<sequence length="451" mass="46794">MSARPTDDDRLASRYAAALLQSLDLAVPAPALAPLHPALAAAACGLQALTGESDGPALICPAPLAAAADAALAALATLAPEGAFEGLAGRDLLTERAAVFGHARRGAVSPGGSCRLLATGDGAVALNLARDDDWSLLPALFERDLDADWPAVTRAVSGLRMHDVVERGRELGLAVAPVVPPPSQPPPWVRTVASARPDPRPAPRPRVLDLSSLWAGPLCGHLLQRCGAEVVKLEGLQRPDGARRGPAAFFDLMNAGKRCVALDFGSPGGRRQLAALIARADIVIEASRPRALRQLGIDAEALVRERPGLTWISLTGYGREAPAAQWVAYGDDAGVAGGLAYLMRQVHGHACFVGDAIADPLAGLHAALAAWAGWRAGGGGLLSVSLVDVIRHVVGFEAPTNADGWHRRARDWAAVLTSVNVRPPQARSASARAAAPGDDNAHVFADWGLAC</sequence>
<accession>A0A318EI17</accession>
<dbReference type="Gene3D" id="3.40.50.10540">
    <property type="entry name" value="Crotonobetainyl-coa:carnitine coa-transferase, domain 1"/>
    <property type="match status" value="1"/>
</dbReference>
<name>A0A318EI17_9GAMM</name>
<dbReference type="AlphaFoldDB" id="A0A318EI17"/>
<keyword evidence="1" id="KW-0808">Transferase</keyword>
<proteinExistence type="predicted"/>
<organism evidence="1 2">
    <name type="scientific">Sinimarinibacterium flocculans</name>
    <dbReference type="NCBI Taxonomy" id="985250"/>
    <lineage>
        <taxon>Bacteria</taxon>
        <taxon>Pseudomonadati</taxon>
        <taxon>Pseudomonadota</taxon>
        <taxon>Gammaproteobacteria</taxon>
        <taxon>Nevskiales</taxon>
        <taxon>Nevskiaceae</taxon>
        <taxon>Sinimarinibacterium</taxon>
    </lineage>
</organism>
<reference evidence="1 2" key="1">
    <citation type="submission" date="2018-04" db="EMBL/GenBank/DDBJ databases">
        <title>Genomic Encyclopedia of Type Strains, Phase IV (KMG-IV): sequencing the most valuable type-strain genomes for metagenomic binning, comparative biology and taxonomic classification.</title>
        <authorList>
            <person name="Goeker M."/>
        </authorList>
    </citation>
    <scope>NUCLEOTIDE SEQUENCE [LARGE SCALE GENOMIC DNA]</scope>
    <source>
        <strain evidence="1 2">DSM 104150</strain>
    </source>
</reference>
<protein>
    <submittedName>
        <fullName evidence="1">CoA transferase family III</fullName>
    </submittedName>
</protein>
<dbReference type="InterPro" id="IPR050509">
    <property type="entry name" value="CoA-transferase_III"/>
</dbReference>
<dbReference type="SUPFAM" id="SSF89796">
    <property type="entry name" value="CoA-transferase family III (CaiB/BaiF)"/>
    <property type="match status" value="2"/>
</dbReference>
<dbReference type="EMBL" id="QICN01000002">
    <property type="protein sequence ID" value="PXV70495.1"/>
    <property type="molecule type" value="Genomic_DNA"/>
</dbReference>
<dbReference type="OrthoDB" id="4909260at2"/>
<gene>
    <name evidence="1" type="ORF">C8D93_102354</name>
</gene>
<dbReference type="PANTHER" id="PTHR48228">
    <property type="entry name" value="SUCCINYL-COA--D-CITRAMALATE COA-TRANSFERASE"/>
    <property type="match status" value="1"/>
</dbReference>